<evidence type="ECO:0000313" key="2">
    <source>
        <dbReference type="EMBL" id="MBP3954403.1"/>
    </source>
</evidence>
<dbReference type="EMBL" id="JAGKQQ010000001">
    <property type="protein sequence ID" value="MBP3954403.1"/>
    <property type="molecule type" value="Genomic_DNA"/>
</dbReference>
<accession>A0ABS5BNH7</accession>
<feature type="domain" description="H repeat-associated protein N-terminal" evidence="1">
    <location>
        <begin position="48"/>
        <end position="90"/>
    </location>
</feature>
<dbReference type="Proteomes" id="UP000676565">
    <property type="component" value="Unassembled WGS sequence"/>
</dbReference>
<organism evidence="2 3">
    <name type="scientific">Gemmata palustris</name>
    <dbReference type="NCBI Taxonomy" id="2822762"/>
    <lineage>
        <taxon>Bacteria</taxon>
        <taxon>Pseudomonadati</taxon>
        <taxon>Planctomycetota</taxon>
        <taxon>Planctomycetia</taxon>
        <taxon>Gemmatales</taxon>
        <taxon>Gemmataceae</taxon>
        <taxon>Gemmata</taxon>
    </lineage>
</organism>
<dbReference type="Pfam" id="PF13808">
    <property type="entry name" value="DDE_Tnp_1_assoc"/>
    <property type="match status" value="1"/>
</dbReference>
<dbReference type="InterPro" id="IPR032806">
    <property type="entry name" value="YbfD_N"/>
</dbReference>
<protein>
    <submittedName>
        <fullName evidence="2">Transposase family protein</fullName>
    </submittedName>
</protein>
<dbReference type="RefSeq" id="WP_210652533.1">
    <property type="nucleotide sequence ID" value="NZ_JAGKQQ010000001.1"/>
</dbReference>
<gene>
    <name evidence="2" type="ORF">J8F10_03745</name>
</gene>
<proteinExistence type="predicted"/>
<keyword evidence="3" id="KW-1185">Reference proteome</keyword>
<comment type="caution">
    <text evidence="2">The sequence shown here is derived from an EMBL/GenBank/DDBJ whole genome shotgun (WGS) entry which is preliminary data.</text>
</comment>
<sequence length="96" mass="10688">MDLRAVPRRSTTWAVVLTPPARVGPFSVGSLVRPIATKRITVESIGSYFESLTDPRHAQHRNHLFIDIMVIAVCGLVCGYDGPTTIRRWTSRVLIS</sequence>
<evidence type="ECO:0000313" key="3">
    <source>
        <dbReference type="Proteomes" id="UP000676565"/>
    </source>
</evidence>
<evidence type="ECO:0000259" key="1">
    <source>
        <dbReference type="Pfam" id="PF13808"/>
    </source>
</evidence>
<reference evidence="2 3" key="1">
    <citation type="submission" date="2021-04" db="EMBL/GenBank/DDBJ databases">
        <authorList>
            <person name="Ivanova A."/>
        </authorList>
    </citation>
    <scope>NUCLEOTIDE SEQUENCE [LARGE SCALE GENOMIC DNA]</scope>
    <source>
        <strain evidence="2 3">G18</strain>
    </source>
</reference>
<name>A0ABS5BNH7_9BACT</name>